<proteinExistence type="predicted"/>
<dbReference type="OrthoDB" id="9779069at2"/>
<dbReference type="PROSITE" id="PS50110">
    <property type="entry name" value="RESPONSE_REGULATORY"/>
    <property type="match status" value="1"/>
</dbReference>
<dbReference type="InterPro" id="IPR058245">
    <property type="entry name" value="NreC/VraR/RcsB-like_REC"/>
</dbReference>
<dbReference type="PROSITE" id="PS00622">
    <property type="entry name" value="HTH_LUXR_1"/>
    <property type="match status" value="1"/>
</dbReference>
<dbReference type="SMART" id="SM00448">
    <property type="entry name" value="REC"/>
    <property type="match status" value="1"/>
</dbReference>
<dbReference type="SUPFAM" id="SSF52172">
    <property type="entry name" value="CheY-like"/>
    <property type="match status" value="1"/>
</dbReference>
<organism evidence="8 9">
    <name type="scientific">Andreesenia angusta</name>
    <dbReference type="NCBI Taxonomy" id="39480"/>
    <lineage>
        <taxon>Bacteria</taxon>
        <taxon>Bacillati</taxon>
        <taxon>Bacillota</taxon>
        <taxon>Tissierellia</taxon>
        <taxon>Tissierellales</taxon>
        <taxon>Gottschalkiaceae</taxon>
        <taxon>Andreesenia</taxon>
    </lineage>
</organism>
<dbReference type="Gene3D" id="3.40.50.2300">
    <property type="match status" value="1"/>
</dbReference>
<dbReference type="AlphaFoldDB" id="A0A1S1V7B5"/>
<evidence type="ECO:0000256" key="1">
    <source>
        <dbReference type="ARBA" id="ARBA00022553"/>
    </source>
</evidence>
<dbReference type="Pfam" id="PF00196">
    <property type="entry name" value="GerE"/>
    <property type="match status" value="1"/>
</dbReference>
<dbReference type="InterPro" id="IPR039420">
    <property type="entry name" value="WalR-like"/>
</dbReference>
<dbReference type="GO" id="GO:0006355">
    <property type="term" value="P:regulation of DNA-templated transcription"/>
    <property type="evidence" value="ECO:0007669"/>
    <property type="project" value="InterPro"/>
</dbReference>
<dbReference type="InterPro" id="IPR011006">
    <property type="entry name" value="CheY-like_superfamily"/>
</dbReference>
<evidence type="ECO:0000259" key="7">
    <source>
        <dbReference type="PROSITE" id="PS50110"/>
    </source>
</evidence>
<dbReference type="CDD" id="cd17535">
    <property type="entry name" value="REC_NarL-like"/>
    <property type="match status" value="1"/>
</dbReference>
<dbReference type="CDD" id="cd06170">
    <property type="entry name" value="LuxR_C_like"/>
    <property type="match status" value="1"/>
</dbReference>
<accession>A0A1S1V7B5</accession>
<evidence type="ECO:0000256" key="4">
    <source>
        <dbReference type="ARBA" id="ARBA00023163"/>
    </source>
</evidence>
<keyword evidence="1 5" id="KW-0597">Phosphoprotein</keyword>
<keyword evidence="9" id="KW-1185">Reference proteome</keyword>
<dbReference type="GO" id="GO:0000160">
    <property type="term" value="P:phosphorelay signal transduction system"/>
    <property type="evidence" value="ECO:0007669"/>
    <property type="project" value="InterPro"/>
</dbReference>
<dbReference type="InterPro" id="IPR016032">
    <property type="entry name" value="Sig_transdc_resp-reg_C-effctor"/>
</dbReference>
<dbReference type="InterPro" id="IPR001789">
    <property type="entry name" value="Sig_transdc_resp-reg_receiver"/>
</dbReference>
<evidence type="ECO:0000313" key="9">
    <source>
        <dbReference type="Proteomes" id="UP000180254"/>
    </source>
</evidence>
<dbReference type="SMART" id="SM00421">
    <property type="entry name" value="HTH_LUXR"/>
    <property type="match status" value="1"/>
</dbReference>
<feature type="domain" description="Response regulatory" evidence="7">
    <location>
        <begin position="6"/>
        <end position="122"/>
    </location>
</feature>
<evidence type="ECO:0000259" key="6">
    <source>
        <dbReference type="PROSITE" id="PS50043"/>
    </source>
</evidence>
<evidence type="ECO:0000256" key="5">
    <source>
        <dbReference type="PROSITE-ProRule" id="PRU00169"/>
    </source>
</evidence>
<reference evidence="8 9" key="1">
    <citation type="submission" date="2016-09" db="EMBL/GenBank/DDBJ databases">
        <title>Genome sequence of Eubacterium angustum.</title>
        <authorList>
            <person name="Poehlein A."/>
            <person name="Daniel R."/>
        </authorList>
    </citation>
    <scope>NUCLEOTIDE SEQUENCE [LARGE SCALE GENOMIC DNA]</scope>
    <source>
        <strain evidence="8 9">DSM 1989</strain>
    </source>
</reference>
<evidence type="ECO:0000256" key="3">
    <source>
        <dbReference type="ARBA" id="ARBA00023125"/>
    </source>
</evidence>
<dbReference type="InterPro" id="IPR000792">
    <property type="entry name" value="Tscrpt_reg_LuxR_C"/>
</dbReference>
<dbReference type="PRINTS" id="PR00038">
    <property type="entry name" value="HTHLUXR"/>
</dbReference>
<keyword evidence="3" id="KW-0238">DNA-binding</keyword>
<dbReference type="PROSITE" id="PS50043">
    <property type="entry name" value="HTH_LUXR_2"/>
    <property type="match status" value="1"/>
</dbReference>
<dbReference type="Pfam" id="PF00072">
    <property type="entry name" value="Response_reg"/>
    <property type="match status" value="1"/>
</dbReference>
<dbReference type="SUPFAM" id="SSF46894">
    <property type="entry name" value="C-terminal effector domain of the bipartite response regulators"/>
    <property type="match status" value="1"/>
</dbReference>
<dbReference type="RefSeq" id="WP_084655736.1">
    <property type="nucleotide sequence ID" value="NZ_MKIE01000003.1"/>
</dbReference>
<dbReference type="EMBL" id="MKIE01000003">
    <property type="protein sequence ID" value="OHW62481.1"/>
    <property type="molecule type" value="Genomic_DNA"/>
</dbReference>
<keyword evidence="2" id="KW-0805">Transcription regulation</keyword>
<gene>
    <name evidence="8" type="primary">degU</name>
    <name evidence="8" type="ORF">EUAN_10430</name>
</gene>
<dbReference type="STRING" id="39480.EUAN_10430"/>
<keyword evidence="4" id="KW-0804">Transcription</keyword>
<dbReference type="PANTHER" id="PTHR43214">
    <property type="entry name" value="TWO-COMPONENT RESPONSE REGULATOR"/>
    <property type="match status" value="1"/>
</dbReference>
<dbReference type="Proteomes" id="UP000180254">
    <property type="component" value="Unassembled WGS sequence"/>
</dbReference>
<comment type="caution">
    <text evidence="8">The sequence shown here is derived from an EMBL/GenBank/DDBJ whole genome shotgun (WGS) entry which is preliminary data.</text>
</comment>
<evidence type="ECO:0000256" key="2">
    <source>
        <dbReference type="ARBA" id="ARBA00023015"/>
    </source>
</evidence>
<protein>
    <submittedName>
        <fullName evidence="8">Transcriptional regulatory protein DegU</fullName>
    </submittedName>
</protein>
<feature type="modified residue" description="4-aspartylphosphate" evidence="5">
    <location>
        <position position="57"/>
    </location>
</feature>
<sequence>MNKKIEVLIVDDHSLMREGLKKLIELEDDIVVVDQAADGKEALEKLSMKEPDIILMDINMPNMNGIETLRALRDKGIKSKVMMLTIHDDREYVYETMKIGANGYLLKDSDSDTLVDGIRRVYAGEKFIQPSLLKSIECRTESNDKSEDMITSLTKREYEVLILIAEGLNNRAIAERLFISEKTVKNHISNIFKKIEVNDRVQATIFAFRNNLKKL</sequence>
<evidence type="ECO:0000313" key="8">
    <source>
        <dbReference type="EMBL" id="OHW62481.1"/>
    </source>
</evidence>
<dbReference type="GO" id="GO:0003677">
    <property type="term" value="F:DNA binding"/>
    <property type="evidence" value="ECO:0007669"/>
    <property type="project" value="UniProtKB-KW"/>
</dbReference>
<name>A0A1S1V7B5_9FIRM</name>
<feature type="domain" description="HTH luxR-type" evidence="6">
    <location>
        <begin position="146"/>
        <end position="211"/>
    </location>
</feature>